<gene>
    <name evidence="1" type="ORF">OIU77_011183</name>
</gene>
<dbReference type="PANTHER" id="PTHR11669">
    <property type="entry name" value="REPLICATION FACTOR C / DNA POLYMERASE III GAMMA-TAU SUBUNIT"/>
    <property type="match status" value="1"/>
</dbReference>
<dbReference type="PANTHER" id="PTHR11669:SF52">
    <property type="entry name" value="OS10G0574500 PROTEIN"/>
    <property type="match status" value="1"/>
</dbReference>
<dbReference type="Gene3D" id="1.10.8.60">
    <property type="match status" value="1"/>
</dbReference>
<sequence>MSQTFYQLDHFALLTSFSHLLKKEVVEVLEFIAKREGIELPYPLAEKIADNSKNNLRQAIRSFEPPGTEEEDQEILTGWEDDIANIAKDMVEGQSPKQHEIQLHQLFT</sequence>
<protein>
    <submittedName>
        <fullName evidence="1">Uncharacterized protein</fullName>
    </submittedName>
</protein>
<accession>A0ABQ9AC45</accession>
<name>A0ABQ9AC45_9ROSI</name>
<comment type="caution">
    <text evidence="1">The sequence shown here is derived from an EMBL/GenBank/DDBJ whole genome shotgun (WGS) entry which is preliminary data.</text>
</comment>
<keyword evidence="2" id="KW-1185">Reference proteome</keyword>
<dbReference type="Pfam" id="PF21960">
    <property type="entry name" value="RCF1-5-like_lid"/>
    <property type="match status" value="1"/>
</dbReference>
<dbReference type="EMBL" id="JAPFFI010000022">
    <property type="protein sequence ID" value="KAJ6329656.1"/>
    <property type="molecule type" value="Genomic_DNA"/>
</dbReference>
<evidence type="ECO:0000313" key="1">
    <source>
        <dbReference type="EMBL" id="KAJ6329656.1"/>
    </source>
</evidence>
<reference evidence="1" key="2">
    <citation type="journal article" date="2023" name="Int. J. Mol. Sci.">
        <title>De Novo Assembly and Annotation of 11 Diverse Shrub Willow (Salix) Genomes Reveals Novel Gene Organization in Sex-Linked Regions.</title>
        <authorList>
            <person name="Hyden B."/>
            <person name="Feng K."/>
            <person name="Yates T.B."/>
            <person name="Jawdy S."/>
            <person name="Cereghino C."/>
            <person name="Smart L.B."/>
            <person name="Muchero W."/>
        </authorList>
    </citation>
    <scope>NUCLEOTIDE SEQUENCE</scope>
    <source>
        <tissue evidence="1">Shoot tip</tissue>
    </source>
</reference>
<dbReference type="InterPro" id="IPR050238">
    <property type="entry name" value="DNA_Rep/Repair_Clamp_Loader"/>
</dbReference>
<dbReference type="Proteomes" id="UP001141253">
    <property type="component" value="Chromosome 14"/>
</dbReference>
<organism evidence="1 2">
    <name type="scientific">Salix suchowensis</name>
    <dbReference type="NCBI Taxonomy" id="1278906"/>
    <lineage>
        <taxon>Eukaryota</taxon>
        <taxon>Viridiplantae</taxon>
        <taxon>Streptophyta</taxon>
        <taxon>Embryophyta</taxon>
        <taxon>Tracheophyta</taxon>
        <taxon>Spermatophyta</taxon>
        <taxon>Magnoliopsida</taxon>
        <taxon>eudicotyledons</taxon>
        <taxon>Gunneridae</taxon>
        <taxon>Pentapetalae</taxon>
        <taxon>rosids</taxon>
        <taxon>fabids</taxon>
        <taxon>Malpighiales</taxon>
        <taxon>Salicaceae</taxon>
        <taxon>Saliceae</taxon>
        <taxon>Salix</taxon>
    </lineage>
</organism>
<evidence type="ECO:0000313" key="2">
    <source>
        <dbReference type="Proteomes" id="UP001141253"/>
    </source>
</evidence>
<reference evidence="1" key="1">
    <citation type="submission" date="2022-10" db="EMBL/GenBank/DDBJ databases">
        <authorList>
            <person name="Hyden B.L."/>
            <person name="Feng K."/>
            <person name="Yates T."/>
            <person name="Jawdy S."/>
            <person name="Smart L.B."/>
            <person name="Muchero W."/>
        </authorList>
    </citation>
    <scope>NUCLEOTIDE SEQUENCE</scope>
    <source>
        <tissue evidence="1">Shoot tip</tissue>
    </source>
</reference>
<proteinExistence type="predicted"/>